<organism evidence="3">
    <name type="scientific">Leptosphaeria maculans (strain JN3 / isolate v23.1.3 / race Av1-4-5-6-7-8)</name>
    <name type="common">Blackleg fungus</name>
    <name type="synonym">Phoma lingam</name>
    <dbReference type="NCBI Taxonomy" id="985895"/>
    <lineage>
        <taxon>Eukaryota</taxon>
        <taxon>Fungi</taxon>
        <taxon>Dikarya</taxon>
        <taxon>Ascomycota</taxon>
        <taxon>Pezizomycotina</taxon>
        <taxon>Dothideomycetes</taxon>
        <taxon>Pleosporomycetidae</taxon>
        <taxon>Pleosporales</taxon>
        <taxon>Pleosporineae</taxon>
        <taxon>Leptosphaeriaceae</taxon>
        <taxon>Plenodomus</taxon>
        <taxon>Plenodomus lingam/Leptosphaeria maculans species complex</taxon>
    </lineage>
</organism>
<name>E5A369_LEPMJ</name>
<dbReference type="Proteomes" id="UP000002668">
    <property type="component" value="Genome"/>
</dbReference>
<feature type="transmembrane region" description="Helical" evidence="1">
    <location>
        <begin position="531"/>
        <end position="550"/>
    </location>
</feature>
<dbReference type="InterPro" id="IPR011990">
    <property type="entry name" value="TPR-like_helical_dom_sf"/>
</dbReference>
<dbReference type="Gene3D" id="1.25.40.10">
    <property type="entry name" value="Tetratricopeptide repeat domain"/>
    <property type="match status" value="1"/>
</dbReference>
<keyword evidence="1" id="KW-1133">Transmembrane helix</keyword>
<dbReference type="PANTHER" id="PTHR45588">
    <property type="entry name" value="TPR DOMAIN-CONTAINING PROTEIN"/>
    <property type="match status" value="1"/>
</dbReference>
<feature type="transmembrane region" description="Helical" evidence="1">
    <location>
        <begin position="43"/>
        <end position="66"/>
    </location>
</feature>
<dbReference type="InterPro" id="IPR019734">
    <property type="entry name" value="TPR_rpt"/>
</dbReference>
<dbReference type="InParanoid" id="E5A369"/>
<feature type="transmembrane region" description="Helical" evidence="1">
    <location>
        <begin position="332"/>
        <end position="355"/>
    </location>
</feature>
<dbReference type="GO" id="GO:0006506">
    <property type="term" value="P:GPI anchor biosynthetic process"/>
    <property type="evidence" value="ECO:0007669"/>
    <property type="project" value="InterPro"/>
</dbReference>
<keyword evidence="1" id="KW-0472">Membrane</keyword>
<dbReference type="GO" id="GO:0016020">
    <property type="term" value="C:membrane"/>
    <property type="evidence" value="ECO:0007669"/>
    <property type="project" value="InterPro"/>
</dbReference>
<dbReference type="eggNOG" id="KOG1183">
    <property type="taxonomic scope" value="Eukaryota"/>
</dbReference>
<feature type="transmembrane region" description="Helical" evidence="1">
    <location>
        <begin position="607"/>
        <end position="632"/>
    </location>
</feature>
<dbReference type="EMBL" id="FP929133">
    <property type="protein sequence ID" value="CBX98082.1"/>
    <property type="molecule type" value="Genomic_DNA"/>
</dbReference>
<dbReference type="SMART" id="SM00028">
    <property type="entry name" value="TPR"/>
    <property type="match status" value="3"/>
</dbReference>
<evidence type="ECO:0000313" key="2">
    <source>
        <dbReference type="EMBL" id="CBX98082.1"/>
    </source>
</evidence>
<reference evidence="3" key="1">
    <citation type="journal article" date="2011" name="Nat. Commun.">
        <title>Effector diversification within compartments of the Leptosphaeria maculans genome affected by Repeat-Induced Point mutations.</title>
        <authorList>
            <person name="Rouxel T."/>
            <person name="Grandaubert J."/>
            <person name="Hane J.K."/>
            <person name="Hoede C."/>
            <person name="van de Wouw A.P."/>
            <person name="Couloux A."/>
            <person name="Dominguez V."/>
            <person name="Anthouard V."/>
            <person name="Bally P."/>
            <person name="Bourras S."/>
            <person name="Cozijnsen A.J."/>
            <person name="Ciuffetti L.M."/>
            <person name="Degrave A."/>
            <person name="Dilmaghani A."/>
            <person name="Duret L."/>
            <person name="Fudal I."/>
            <person name="Goodwin S.B."/>
            <person name="Gout L."/>
            <person name="Glaser N."/>
            <person name="Linglin J."/>
            <person name="Kema G.H.J."/>
            <person name="Lapalu N."/>
            <person name="Lawrence C.B."/>
            <person name="May K."/>
            <person name="Meyer M."/>
            <person name="Ollivier B."/>
            <person name="Poulain J."/>
            <person name="Schoch C.L."/>
            <person name="Simon A."/>
            <person name="Spatafora J.W."/>
            <person name="Stachowiak A."/>
            <person name="Turgeon B.G."/>
            <person name="Tyler B.M."/>
            <person name="Vincent D."/>
            <person name="Weissenbach J."/>
            <person name="Amselem J."/>
            <person name="Quesneville H."/>
            <person name="Oliver R.P."/>
            <person name="Wincker P."/>
            <person name="Balesdent M.-H."/>
            <person name="Howlett B.J."/>
        </authorList>
    </citation>
    <scope>NUCLEOTIDE SEQUENCE [LARGE SCALE GENOMIC DNA]</scope>
    <source>
        <strain evidence="3">JN3 / isolate v23.1.3 / race Av1-4-5-6-7-8</strain>
    </source>
</reference>
<evidence type="ECO:0000313" key="3">
    <source>
        <dbReference type="Proteomes" id="UP000002668"/>
    </source>
</evidence>
<protein>
    <recommendedName>
        <fullName evidence="4">N-acetylglucosaminyl transferase component Gpi1</fullName>
    </recommendedName>
</protein>
<proteinExistence type="predicted"/>
<accession>E5A369</accession>
<dbReference type="OrthoDB" id="70250at2759"/>
<evidence type="ECO:0008006" key="4">
    <source>
        <dbReference type="Google" id="ProtNLM"/>
    </source>
</evidence>
<feature type="transmembrane region" description="Helical" evidence="1">
    <location>
        <begin position="562"/>
        <end position="586"/>
    </location>
</feature>
<feature type="transmembrane region" description="Helical" evidence="1">
    <location>
        <begin position="433"/>
        <end position="458"/>
    </location>
</feature>
<gene>
    <name evidence="2" type="ORF">LEMA_P094910.1</name>
</gene>
<dbReference type="Pfam" id="PF05024">
    <property type="entry name" value="Gpi1"/>
    <property type="match status" value="1"/>
</dbReference>
<dbReference type="HOGENOM" id="CLU_250900_0_0_1"/>
<keyword evidence="1" id="KW-0812">Transmembrane</keyword>
<evidence type="ECO:0000256" key="1">
    <source>
        <dbReference type="SAM" id="Phobius"/>
    </source>
</evidence>
<dbReference type="STRING" id="985895.E5A369"/>
<dbReference type="InterPro" id="IPR007720">
    <property type="entry name" value="PigQ/GPI1"/>
</dbReference>
<dbReference type="VEuPathDB" id="FungiDB:LEMA_P094910.1"/>
<dbReference type="PANTHER" id="PTHR45588:SF1">
    <property type="entry name" value="WW DOMAIN-CONTAINING PROTEIN"/>
    <property type="match status" value="1"/>
</dbReference>
<keyword evidence="3" id="KW-1185">Reference proteome</keyword>
<dbReference type="SUPFAM" id="SSF48452">
    <property type="entry name" value="TPR-like"/>
    <property type="match status" value="1"/>
</dbReference>
<sequence length="1458" mass="165967">MHAFSIVTIGIFVAGYSTARWDLVTHLYELAIFAWDRGVVTRTAKGFALLTLFFVLLTLPVARIATRETERQHRDMVHHYGLKRIFWPSDAPRDTVPGVLVGFKNSELDGDADVVVVAVLQDVELRHVENALLVGTLLRRSPYDIHELLKRCGHSSLHVLGYVNPKVSPTKVHDAHFLLYTDSAMRFPRLHHLIGGDVPTQVIVYDRPHPTRMQHLSLKPISLALGDKANVTEWHTGFQELEEADKKERARKRKLVQKLKLHTVISRPCTQKEAALQKIIEQINCSYEINALLQKNIGMIGRRMKRALSVSERVVESANHLWTYIYLSVSHLLWIWVWPIIAHVFIIGLVTHRILGEVIIQVLHWRPDSTNSSALKDISATAQQMDIRLQQSCYWPIQYLTLRKRKANWESITNDHPEYIRFYNSLWLVANDVIMGIALGTFIIENATFVAAQINLVFNAWAVDGLRRMISWLMGWPGGLKLNTELASFLGDLFLWVIDYWASKYKSTPCSDEELTFVDCISMLQPHLPSLVQLIGFSAFAGATMPISIFSDLLSLLTLHIYSFYVASARIFHWQLTIIISLFHLFRGQKRNILRNRIDSCDYDLDQLLLGTILFTLQFFLLPTVFVFYLTFVSARISVIGAKAVLEMGLACLNHFPLFAVMLRLKDSRRLPGGIYFELQDVPIIDGITQRASHPAPAAYILLKSVPLSLRAMFQSYFELGARIRKHYFSPSVLLCLVSGQFVPPIHRRNLYSLQYSMLPAKRASIDELWRKLMGQETSSSHMQNGHPAQAMRPTEDVRLGLGRSLRPFYRRLHELLVLRWREISAHSHAVVGRALWSGFILYTLAITNHPSHILHKNRNQWDRMPPTAYTYIRVHVASTVDNCISVPTYQQQLRMESTSYYDLGEYAREVSTTSDEARTWFTRGLVWCYSFNHEAATVCFEKAAAHDANCALAYWGVAYAVGPNYNKVWRMFTPSDRQTSVSKIWAALAQADKIEADITPLERALLTAIRTRFPRDHLDIPEDLSPFDYAYAEAMRPVYEAYPDDLDVIALFADAIMCTRPRRLWDLNTGKTTGADVDEARAALEKGLARPDGLLHPGICHLYIHMMEMSPFPELALRAADSLRRLVPEGSHMQHMATHIDTSIGDYRRGVDSNWQAIRADDKYFSRGEAASTLYTTYRSHNIHAMAYSAMASGRSADALYAARRLPEILTVEFMAIQTPRMVDWAEWQTVTLPHTLIRFGRWEEILELEPPSDPDLLCVLAASVYYAKGIALAVLGRTEEARHAREVFEKARQAVPADRMYGPSSYAAPVLAVASAMLEGELEYRVGNYEKAFSILRRGIEQEDELAYADPPLWMQPTRHALAALLLEQGHSEEAEQLYLEDLGFSDTHPRRKARINNVWGLHGLYECFIRNGKHEKARSIRLQRDVALASADVPIKASCFCRLSAVKDEPSCCSK</sequence>